<dbReference type="InterPro" id="IPR010397">
    <property type="entry name" value="DUF996"/>
</dbReference>
<sequence length="163" mass="18230">MPSWKILGTIGSILMLFWFIFPHFGGAFAVSGLILVLIAVRDISREKGKNSIFRDFLVASIFLLPFIVLSSAFMAAAYYSIELISQLFWTFLPYLAVLWILSILGSVFLRRSFKAIAEATGNNVFRITANLYLISALLLLTAIGFLILFLAIFLQTFAFISAK</sequence>
<keyword evidence="1" id="KW-1133">Transmembrane helix</keyword>
<protein>
    <submittedName>
        <fullName evidence="2">DUF996 domain-containing protein</fullName>
    </submittedName>
</protein>
<feature type="transmembrane region" description="Helical" evidence="1">
    <location>
        <begin position="87"/>
        <end position="109"/>
    </location>
</feature>
<evidence type="ECO:0000256" key="1">
    <source>
        <dbReference type="SAM" id="Phobius"/>
    </source>
</evidence>
<proteinExistence type="predicted"/>
<gene>
    <name evidence="2" type="ORF">ENP88_05130</name>
</gene>
<accession>A0A7J2TK41</accession>
<comment type="caution">
    <text evidence="2">The sequence shown here is derived from an EMBL/GenBank/DDBJ whole genome shotgun (WGS) entry which is preliminary data.</text>
</comment>
<keyword evidence="1" id="KW-0812">Transmembrane</keyword>
<evidence type="ECO:0000313" key="2">
    <source>
        <dbReference type="EMBL" id="HEH35524.1"/>
    </source>
</evidence>
<keyword evidence="1" id="KW-0472">Membrane</keyword>
<name>A0A7J2TK41_ARCFL</name>
<reference evidence="2" key="1">
    <citation type="journal article" date="2020" name="mSystems">
        <title>Genome- and Community-Level Interaction Insights into Carbon Utilization and Element Cycling Functions of Hydrothermarchaeota in Hydrothermal Sediment.</title>
        <authorList>
            <person name="Zhou Z."/>
            <person name="Liu Y."/>
            <person name="Xu W."/>
            <person name="Pan J."/>
            <person name="Luo Z.H."/>
            <person name="Li M."/>
        </authorList>
    </citation>
    <scope>NUCLEOTIDE SEQUENCE [LARGE SCALE GENOMIC DNA]</scope>
    <source>
        <strain evidence="2">SpSt-26</strain>
    </source>
</reference>
<organism evidence="2">
    <name type="scientific">Archaeoglobus fulgidus</name>
    <dbReference type="NCBI Taxonomy" id="2234"/>
    <lineage>
        <taxon>Archaea</taxon>
        <taxon>Methanobacteriati</taxon>
        <taxon>Methanobacteriota</taxon>
        <taxon>Archaeoglobi</taxon>
        <taxon>Archaeoglobales</taxon>
        <taxon>Archaeoglobaceae</taxon>
        <taxon>Archaeoglobus</taxon>
    </lineage>
</organism>
<dbReference type="Pfam" id="PF06195">
    <property type="entry name" value="DUF996"/>
    <property type="match status" value="1"/>
</dbReference>
<dbReference type="EMBL" id="DSLA01000080">
    <property type="protein sequence ID" value="HEH35524.1"/>
    <property type="molecule type" value="Genomic_DNA"/>
</dbReference>
<feature type="transmembrane region" description="Helical" evidence="1">
    <location>
        <begin position="130"/>
        <end position="160"/>
    </location>
</feature>
<feature type="transmembrane region" description="Helical" evidence="1">
    <location>
        <begin position="52"/>
        <end position="81"/>
    </location>
</feature>
<dbReference type="AlphaFoldDB" id="A0A7J2TK41"/>
<feature type="transmembrane region" description="Helical" evidence="1">
    <location>
        <begin position="12"/>
        <end position="40"/>
    </location>
</feature>